<protein>
    <recommendedName>
        <fullName evidence="2">Autophagy-related protein 14</fullName>
    </recommendedName>
</protein>
<dbReference type="EMBL" id="JBBXMP010000049">
    <property type="protein sequence ID" value="KAL0065344.1"/>
    <property type="molecule type" value="Genomic_DNA"/>
</dbReference>
<evidence type="ECO:0000256" key="4">
    <source>
        <dbReference type="SAM" id="Coils"/>
    </source>
</evidence>
<dbReference type="PANTHER" id="PTHR15157">
    <property type="entry name" value="UV RADIATION RESISTANCE-ASSOCIATED GENE PROTEIN"/>
    <property type="match status" value="1"/>
</dbReference>
<dbReference type="InterPro" id="IPR018791">
    <property type="entry name" value="UV_resistance/autophagy_Atg14"/>
</dbReference>
<name>A0ABR2ZW02_9AGAR</name>
<comment type="similarity">
    <text evidence="1">Belongs to the ATG14 family.</text>
</comment>
<dbReference type="PANTHER" id="PTHR15157:SF5">
    <property type="entry name" value="UV RADIATION RESISTANCE-ASSOCIATED GENE PROTEIN"/>
    <property type="match status" value="1"/>
</dbReference>
<gene>
    <name evidence="5" type="ORF">AAF712_007689</name>
</gene>
<evidence type="ECO:0000313" key="6">
    <source>
        <dbReference type="Proteomes" id="UP001437256"/>
    </source>
</evidence>
<comment type="caution">
    <text evidence="5">The sequence shown here is derived from an EMBL/GenBank/DDBJ whole genome shotgun (WGS) entry which is preliminary data.</text>
</comment>
<keyword evidence="3 4" id="KW-0175">Coiled coil</keyword>
<evidence type="ECO:0000256" key="3">
    <source>
        <dbReference type="ARBA" id="ARBA00023054"/>
    </source>
</evidence>
<evidence type="ECO:0000313" key="5">
    <source>
        <dbReference type="EMBL" id="KAL0065344.1"/>
    </source>
</evidence>
<accession>A0ABR2ZW02</accession>
<evidence type="ECO:0000256" key="2">
    <source>
        <dbReference type="ARBA" id="ARBA00013807"/>
    </source>
</evidence>
<reference evidence="5 6" key="1">
    <citation type="submission" date="2024-05" db="EMBL/GenBank/DDBJ databases">
        <title>A draft genome resource for the thread blight pathogen Marasmius tenuissimus strain MS-2.</title>
        <authorList>
            <person name="Yulfo-Soto G.E."/>
            <person name="Baruah I.K."/>
            <person name="Amoako-Attah I."/>
            <person name="Bukari Y."/>
            <person name="Meinhardt L.W."/>
            <person name="Bailey B.A."/>
            <person name="Cohen S.P."/>
        </authorList>
    </citation>
    <scope>NUCLEOTIDE SEQUENCE [LARGE SCALE GENOMIC DNA]</scope>
    <source>
        <strain evidence="5 6">MS-2</strain>
    </source>
</reference>
<feature type="coiled-coil region" evidence="4">
    <location>
        <begin position="100"/>
        <end position="141"/>
    </location>
</feature>
<proteinExistence type="inferred from homology"/>
<keyword evidence="6" id="KW-1185">Reference proteome</keyword>
<dbReference type="Pfam" id="PF10186">
    <property type="entry name" value="ATG14"/>
    <property type="match status" value="1"/>
</dbReference>
<organism evidence="5 6">
    <name type="scientific">Marasmius tenuissimus</name>
    <dbReference type="NCBI Taxonomy" id="585030"/>
    <lineage>
        <taxon>Eukaryota</taxon>
        <taxon>Fungi</taxon>
        <taxon>Dikarya</taxon>
        <taxon>Basidiomycota</taxon>
        <taxon>Agaricomycotina</taxon>
        <taxon>Agaricomycetes</taxon>
        <taxon>Agaricomycetidae</taxon>
        <taxon>Agaricales</taxon>
        <taxon>Marasmiineae</taxon>
        <taxon>Marasmiaceae</taxon>
        <taxon>Marasmius</taxon>
    </lineage>
</organism>
<evidence type="ECO:0000256" key="1">
    <source>
        <dbReference type="ARBA" id="ARBA00009574"/>
    </source>
</evidence>
<dbReference type="Proteomes" id="UP001437256">
    <property type="component" value="Unassembled WGS sequence"/>
</dbReference>
<sequence>MPAGLWEGSSKSGSPLIDDAMLLTAVLDNDHHVLNLSLWNARTVNCDNDIFFVIAVFKLSTHRDFQLKIQHFAVERDDAVFKASKALEWTGLNRTRRAEVADLQRRIDDVQGALTILRKDNDAKRARLQSLREELATRRRNLSATKLSSITATNSNSGPLVREQQDLAALSANIARARSGLVQELVEVFNVVEVGGRPPVGGRPGTKGEWTIGDLILPVPGDIRRYPPDHINAVVTYTVHFLSLLTFYLGIKLPFEVLWGGGKIGVGIPSIGAIYGGEHGGWTKWNVKQPLHLSANPQTASLPPSPSASSDARLMSDSYILPSPEPQQTFTTAFAMLLYNVCYLAYTQSVDVPLAHAGDVLSNLWNVCCSAELGRRSHETQPILAAPTPPGFQLDFAQLMQAMTTTRPRAPLAKSRGVGNGKIARKDRALEVDEDGWDIIDEEAF</sequence>